<dbReference type="InterPro" id="IPR031459">
    <property type="entry name" value="Coa2"/>
</dbReference>
<dbReference type="PANTHER" id="PTHR40020">
    <property type="entry name" value="CYTOCHROME C OXIDASE ASSEMBLY FACTOR 2"/>
    <property type="match status" value="1"/>
</dbReference>
<comment type="caution">
    <text evidence="3">The sequence shown here is derived from an EMBL/GenBank/DDBJ whole genome shotgun (WGS) entry which is preliminary data.</text>
</comment>
<dbReference type="AlphaFoldDB" id="A0AAN7H9V6"/>
<feature type="compositionally biased region" description="Basic and acidic residues" evidence="1">
    <location>
        <begin position="138"/>
        <end position="150"/>
    </location>
</feature>
<dbReference type="Pfam" id="PF17051">
    <property type="entry name" value="COA2"/>
    <property type="match status" value="1"/>
</dbReference>
<protein>
    <submittedName>
        <fullName evidence="3">Uncharacterized protein</fullName>
    </submittedName>
</protein>
<dbReference type="Proteomes" id="UP001303760">
    <property type="component" value="Unassembled WGS sequence"/>
</dbReference>
<gene>
    <name evidence="3" type="ORF">C8A03DRAFT_16423</name>
</gene>
<evidence type="ECO:0000256" key="2">
    <source>
        <dbReference type="SAM" id="SignalP"/>
    </source>
</evidence>
<feature type="signal peptide" evidence="2">
    <location>
        <begin position="1"/>
        <end position="31"/>
    </location>
</feature>
<evidence type="ECO:0000256" key="1">
    <source>
        <dbReference type="SAM" id="MobiDB-lite"/>
    </source>
</evidence>
<keyword evidence="2" id="KW-0732">Signal</keyword>
<organism evidence="3 4">
    <name type="scientific">Achaetomium macrosporum</name>
    <dbReference type="NCBI Taxonomy" id="79813"/>
    <lineage>
        <taxon>Eukaryota</taxon>
        <taxon>Fungi</taxon>
        <taxon>Dikarya</taxon>
        <taxon>Ascomycota</taxon>
        <taxon>Pezizomycotina</taxon>
        <taxon>Sordariomycetes</taxon>
        <taxon>Sordariomycetidae</taxon>
        <taxon>Sordariales</taxon>
        <taxon>Chaetomiaceae</taxon>
        <taxon>Achaetomium</taxon>
    </lineage>
</organism>
<proteinExistence type="predicted"/>
<evidence type="ECO:0000313" key="3">
    <source>
        <dbReference type="EMBL" id="KAK4236987.1"/>
    </source>
</evidence>
<reference evidence="3" key="2">
    <citation type="submission" date="2023-05" db="EMBL/GenBank/DDBJ databases">
        <authorList>
            <consortium name="Lawrence Berkeley National Laboratory"/>
            <person name="Steindorff A."/>
            <person name="Hensen N."/>
            <person name="Bonometti L."/>
            <person name="Westerberg I."/>
            <person name="Brannstrom I.O."/>
            <person name="Guillou S."/>
            <person name="Cros-Aarteil S."/>
            <person name="Calhoun S."/>
            <person name="Haridas S."/>
            <person name="Kuo A."/>
            <person name="Mondo S."/>
            <person name="Pangilinan J."/>
            <person name="Riley R."/>
            <person name="Labutti K."/>
            <person name="Andreopoulos B."/>
            <person name="Lipzen A."/>
            <person name="Chen C."/>
            <person name="Yanf M."/>
            <person name="Daum C."/>
            <person name="Ng V."/>
            <person name="Clum A."/>
            <person name="Ohm R."/>
            <person name="Martin F."/>
            <person name="Silar P."/>
            <person name="Natvig D."/>
            <person name="Lalanne C."/>
            <person name="Gautier V."/>
            <person name="Ament-Velasquez S.L."/>
            <person name="Kruys A."/>
            <person name="Hutchinson M.I."/>
            <person name="Powell A.J."/>
            <person name="Barry K."/>
            <person name="Miller A.N."/>
            <person name="Grigoriev I.V."/>
            <person name="Debuchy R."/>
            <person name="Gladieux P."/>
            <person name="Thoren M.H."/>
            <person name="Johannesson H."/>
        </authorList>
    </citation>
    <scope>NUCLEOTIDE SEQUENCE</scope>
    <source>
        <strain evidence="3">CBS 532.94</strain>
    </source>
</reference>
<feature type="region of interest" description="Disordered" evidence="1">
    <location>
        <begin position="45"/>
        <end position="150"/>
    </location>
</feature>
<dbReference type="GO" id="GO:0005759">
    <property type="term" value="C:mitochondrial matrix"/>
    <property type="evidence" value="ECO:0007669"/>
    <property type="project" value="TreeGrafter"/>
</dbReference>
<dbReference type="PANTHER" id="PTHR40020:SF1">
    <property type="entry name" value="CYTOCHROME C OXIDASE ASSEMBLY FACTOR 2"/>
    <property type="match status" value="1"/>
</dbReference>
<evidence type="ECO:0000313" key="4">
    <source>
        <dbReference type="Proteomes" id="UP001303760"/>
    </source>
</evidence>
<dbReference type="EMBL" id="MU860162">
    <property type="protein sequence ID" value="KAK4236987.1"/>
    <property type="molecule type" value="Genomic_DNA"/>
</dbReference>
<reference evidence="3" key="1">
    <citation type="journal article" date="2023" name="Mol. Phylogenet. Evol.">
        <title>Genome-scale phylogeny and comparative genomics of the fungal order Sordariales.</title>
        <authorList>
            <person name="Hensen N."/>
            <person name="Bonometti L."/>
            <person name="Westerberg I."/>
            <person name="Brannstrom I.O."/>
            <person name="Guillou S."/>
            <person name="Cros-Aarteil S."/>
            <person name="Calhoun S."/>
            <person name="Haridas S."/>
            <person name="Kuo A."/>
            <person name="Mondo S."/>
            <person name="Pangilinan J."/>
            <person name="Riley R."/>
            <person name="LaButti K."/>
            <person name="Andreopoulos B."/>
            <person name="Lipzen A."/>
            <person name="Chen C."/>
            <person name="Yan M."/>
            <person name="Daum C."/>
            <person name="Ng V."/>
            <person name="Clum A."/>
            <person name="Steindorff A."/>
            <person name="Ohm R.A."/>
            <person name="Martin F."/>
            <person name="Silar P."/>
            <person name="Natvig D.O."/>
            <person name="Lalanne C."/>
            <person name="Gautier V."/>
            <person name="Ament-Velasquez S.L."/>
            <person name="Kruys A."/>
            <person name="Hutchinson M.I."/>
            <person name="Powell A.J."/>
            <person name="Barry K."/>
            <person name="Miller A.N."/>
            <person name="Grigoriev I.V."/>
            <person name="Debuchy R."/>
            <person name="Gladieux P."/>
            <person name="Hiltunen Thoren M."/>
            <person name="Johannesson H."/>
        </authorList>
    </citation>
    <scope>NUCLEOTIDE SEQUENCE</scope>
    <source>
        <strain evidence="3">CBS 532.94</strain>
    </source>
</reference>
<sequence>MPTPHLHPRSRMTSSLFATTVLASFLVVALPHVLPCPAPRRAYADGEMPAPGDAEAVKRRRRRRTAKPDLVGLEGGHSVDAGEDNRIGIVEFRPGTGDMSQNGDGSRRVKAGRGRECPVPKPGGILGEWLGFNSGDGGNKDGEGKTRPER</sequence>
<accession>A0AAN7H9V6</accession>
<dbReference type="GO" id="GO:0033617">
    <property type="term" value="P:mitochondrial respiratory chain complex IV assembly"/>
    <property type="evidence" value="ECO:0007669"/>
    <property type="project" value="InterPro"/>
</dbReference>
<keyword evidence="4" id="KW-1185">Reference proteome</keyword>
<name>A0AAN7H9V6_9PEZI</name>
<feature type="chain" id="PRO_5042983328" evidence="2">
    <location>
        <begin position="32"/>
        <end position="150"/>
    </location>
</feature>